<keyword evidence="2" id="KW-1185">Reference proteome</keyword>
<sequence length="432" mass="44461">RNFKTAVKLKILSEIFKIFALIFWPNKKKTSIIHSTLINKRLEFNRAIVSWGRKFLSAVIIAENENIDWLESLVVNTNGIITGSEQSCLKKNTCSRTASENMLSNTDICAGVDVVADANCDTHFNVGARIEVDGNIGARAGVFLNVKFSVDAGDDGSSNVVAEDDVCPTIGVDASSDAGADVGADIKVDNVDASAIANIIGGANIIADIETENDAGAGSNVGTDIGVEDVGAGADVGANIEVEYNVGALADVSTKADVVGDIRAEDDIRAGTSAGAGAGIIADIGAEDDFDADIEAKDVVGAEADVGANAGVEDDAGASARDDIGGVAGTHASPGITANADSAIGAGAGTVGVVGIDTGVVGNGTSISMPTPNVKYVKLIEGSNVLVNSLDLEDIQKFRNKPKEITRRLLKSLLGDAKLKQMTLSSFHQDLN</sequence>
<accession>A0AAV7IQX2</accession>
<dbReference type="EMBL" id="JAHXZJ010001119">
    <property type="protein sequence ID" value="KAH0555294.1"/>
    <property type="molecule type" value="Genomic_DNA"/>
</dbReference>
<organism evidence="1 2">
    <name type="scientific">Cotesia glomerata</name>
    <name type="common">Lepidopteran parasitic wasp</name>
    <name type="synonym">Apanteles glomeratus</name>
    <dbReference type="NCBI Taxonomy" id="32391"/>
    <lineage>
        <taxon>Eukaryota</taxon>
        <taxon>Metazoa</taxon>
        <taxon>Ecdysozoa</taxon>
        <taxon>Arthropoda</taxon>
        <taxon>Hexapoda</taxon>
        <taxon>Insecta</taxon>
        <taxon>Pterygota</taxon>
        <taxon>Neoptera</taxon>
        <taxon>Endopterygota</taxon>
        <taxon>Hymenoptera</taxon>
        <taxon>Apocrita</taxon>
        <taxon>Ichneumonoidea</taxon>
        <taxon>Braconidae</taxon>
        <taxon>Microgastrinae</taxon>
        <taxon>Cotesia</taxon>
    </lineage>
</organism>
<dbReference type="AlphaFoldDB" id="A0AAV7IQX2"/>
<protein>
    <submittedName>
        <fullName evidence="1">Uncharacterized protein</fullName>
    </submittedName>
</protein>
<dbReference type="Proteomes" id="UP000826195">
    <property type="component" value="Unassembled WGS sequence"/>
</dbReference>
<reference evidence="1 2" key="1">
    <citation type="journal article" date="2021" name="J. Hered.">
        <title>A chromosome-level genome assembly of the parasitoid wasp, Cotesia glomerata (Hymenoptera: Braconidae).</title>
        <authorList>
            <person name="Pinto B.J."/>
            <person name="Weis J.J."/>
            <person name="Gamble T."/>
            <person name="Ode P.J."/>
            <person name="Paul R."/>
            <person name="Zaspel J.M."/>
        </authorList>
    </citation>
    <scope>NUCLEOTIDE SEQUENCE [LARGE SCALE GENOMIC DNA]</scope>
    <source>
        <strain evidence="1">CgM1</strain>
    </source>
</reference>
<gene>
    <name evidence="1" type="ORF">KQX54_017286</name>
</gene>
<evidence type="ECO:0000313" key="2">
    <source>
        <dbReference type="Proteomes" id="UP000826195"/>
    </source>
</evidence>
<proteinExistence type="predicted"/>
<name>A0AAV7IQX2_COTGL</name>
<evidence type="ECO:0000313" key="1">
    <source>
        <dbReference type="EMBL" id="KAH0555294.1"/>
    </source>
</evidence>
<comment type="caution">
    <text evidence="1">The sequence shown here is derived from an EMBL/GenBank/DDBJ whole genome shotgun (WGS) entry which is preliminary data.</text>
</comment>
<feature type="non-terminal residue" evidence="1">
    <location>
        <position position="1"/>
    </location>
</feature>